<name>A0A009I8X6_ACIB9</name>
<feature type="transmembrane region" description="Helical" evidence="12">
    <location>
        <begin position="299"/>
        <end position="319"/>
    </location>
</feature>
<dbReference type="RefSeq" id="WP_000586912.1">
    <property type="nucleotide sequence ID" value="NZ_JEWH01000007.1"/>
</dbReference>
<evidence type="ECO:0000256" key="7">
    <source>
        <dbReference type="ARBA" id="ARBA00022519"/>
    </source>
</evidence>
<evidence type="ECO:0000313" key="14">
    <source>
        <dbReference type="Proteomes" id="UP000020595"/>
    </source>
</evidence>
<feature type="transmembrane region" description="Helical" evidence="12">
    <location>
        <begin position="59"/>
        <end position="81"/>
    </location>
</feature>
<dbReference type="Proteomes" id="UP000020595">
    <property type="component" value="Unassembled WGS sequence"/>
</dbReference>
<protein>
    <recommendedName>
        <fullName evidence="4">Lipopolysaccharide export system permease protein LptF</fullName>
    </recommendedName>
</protein>
<dbReference type="EMBL" id="JEWH01000007">
    <property type="protein sequence ID" value="EXB06891.1"/>
    <property type="molecule type" value="Genomic_DNA"/>
</dbReference>
<keyword evidence="10 12" id="KW-0472">Membrane</keyword>
<dbReference type="PANTHER" id="PTHR33529">
    <property type="entry name" value="SLR0882 PROTEIN-RELATED"/>
    <property type="match status" value="1"/>
</dbReference>
<accession>A0A009I8X6</accession>
<keyword evidence="8 12" id="KW-0812">Transmembrane</keyword>
<keyword evidence="7" id="KW-0997">Cell inner membrane</keyword>
<dbReference type="GO" id="GO:0043190">
    <property type="term" value="C:ATP-binding cassette (ABC) transporter complex"/>
    <property type="evidence" value="ECO:0007669"/>
    <property type="project" value="InterPro"/>
</dbReference>
<dbReference type="GeneID" id="92892229"/>
<dbReference type="PANTHER" id="PTHR33529:SF7">
    <property type="entry name" value="LIPOPOLYSACCHARIDE EXPORT SYSTEM PERMEASE PROTEIN LPTF"/>
    <property type="match status" value="1"/>
</dbReference>
<comment type="similarity">
    <text evidence="3">Belongs to the LptF/LptG family.</text>
</comment>
<feature type="transmembrane region" description="Helical" evidence="12">
    <location>
        <begin position="101"/>
        <end position="120"/>
    </location>
</feature>
<evidence type="ECO:0000256" key="11">
    <source>
        <dbReference type="ARBA" id="ARBA00026081"/>
    </source>
</evidence>
<reference evidence="13 14" key="1">
    <citation type="submission" date="2014-02" db="EMBL/GenBank/DDBJ databases">
        <title>Comparative genomics and transcriptomics to identify genetic mechanisms underlying the emergence of carbapenem resistant Acinetobacter baumannii (CRAb).</title>
        <authorList>
            <person name="Harris A.D."/>
            <person name="Johnson K.J."/>
            <person name="George J."/>
            <person name="Shefchek K."/>
            <person name="Daugherty S.C."/>
            <person name="Parankush S."/>
            <person name="Sadzewicz L."/>
            <person name="Tallon L."/>
            <person name="Sengamalay N."/>
            <person name="Hazen T.H."/>
            <person name="Rasko D.A."/>
        </authorList>
    </citation>
    <scope>NUCLEOTIDE SEQUENCE [LARGE SCALE GENOMIC DNA]</scope>
    <source>
        <strain evidence="13 14">1295743</strain>
    </source>
</reference>
<dbReference type="GO" id="GO:0015920">
    <property type="term" value="P:lipopolysaccharide transport"/>
    <property type="evidence" value="ECO:0007669"/>
    <property type="project" value="TreeGrafter"/>
</dbReference>
<dbReference type="InterPro" id="IPR030922">
    <property type="entry name" value="LptF"/>
</dbReference>
<comment type="subcellular location">
    <subcellularLocation>
        <location evidence="2">Cell inner membrane</location>
        <topology evidence="2">Multi-pass membrane protein</topology>
    </subcellularLocation>
</comment>
<evidence type="ECO:0000256" key="12">
    <source>
        <dbReference type="SAM" id="Phobius"/>
    </source>
</evidence>
<organism evidence="13 14">
    <name type="scientific">Acinetobacter baumannii (strain 1295743)</name>
    <dbReference type="NCBI Taxonomy" id="1310613"/>
    <lineage>
        <taxon>Bacteria</taxon>
        <taxon>Pseudomonadati</taxon>
        <taxon>Pseudomonadota</taxon>
        <taxon>Gammaproteobacteria</taxon>
        <taxon>Moraxellales</taxon>
        <taxon>Moraxellaceae</taxon>
        <taxon>Acinetobacter</taxon>
        <taxon>Acinetobacter calcoaceticus/baumannii complex</taxon>
    </lineage>
</organism>
<comment type="subunit">
    <text evidence="11">Component of the lipopolysaccharide transport and assembly complex. The LptBFG transporter is composed of two ATP-binding proteins (LptB) and two transmembrane proteins (LptF and LptG).</text>
</comment>
<dbReference type="NCBIfam" id="TIGR04407">
    <property type="entry name" value="LptF_YjgP"/>
    <property type="match status" value="1"/>
</dbReference>
<evidence type="ECO:0000256" key="2">
    <source>
        <dbReference type="ARBA" id="ARBA00004429"/>
    </source>
</evidence>
<evidence type="ECO:0000256" key="6">
    <source>
        <dbReference type="ARBA" id="ARBA00022475"/>
    </source>
</evidence>
<keyword evidence="9 12" id="KW-1133">Transmembrane helix</keyword>
<dbReference type="GO" id="GO:0055085">
    <property type="term" value="P:transmembrane transport"/>
    <property type="evidence" value="ECO:0007669"/>
    <property type="project" value="InterPro"/>
</dbReference>
<keyword evidence="5" id="KW-0813">Transport</keyword>
<sequence>MIIRRYLVKQVVSTSLVVIALLTLIMMGGRLIKYFGVAAQGRLDASILFSIIGYRLPEFLTLILPLGFFIGLMLVFGRLYVDHEMAVLNGSGVSRHQLARLLIPMTLVYMVCQSVLMLWMTPWGLREFEKLTTTQAVRTGFDLVRPREFISSGPYTIYAGSLSEDRKNLKDIFFYQRAAKEGKPDVMILAKEATRVEVANDTANVVDLVQGRRYEIFPGQPKYTQAEFQSYRLRLENDKDVKFESGDVEALSTSKLFSKANDPVVRSELGWRLFGPFTIIIALMLSVALSEVSPRQGRYYRLIPSIFIFASLIVLMIAIKTRISKGELDIWAYPVALLVYAIAAALFSRKQKLGPKIKKQIKRVKL</sequence>
<comment type="caution">
    <text evidence="13">The sequence shown here is derived from an EMBL/GenBank/DDBJ whole genome shotgun (WGS) entry which is preliminary data.</text>
</comment>
<dbReference type="AlphaFoldDB" id="A0A009I8X6"/>
<evidence type="ECO:0000256" key="10">
    <source>
        <dbReference type="ARBA" id="ARBA00023136"/>
    </source>
</evidence>
<dbReference type="PATRIC" id="fig|1310613.3.peg.883"/>
<evidence type="ECO:0000256" key="4">
    <source>
        <dbReference type="ARBA" id="ARBA00014213"/>
    </source>
</evidence>
<evidence type="ECO:0000256" key="8">
    <source>
        <dbReference type="ARBA" id="ARBA00022692"/>
    </source>
</evidence>
<keyword evidence="6" id="KW-1003">Cell membrane</keyword>
<feature type="transmembrane region" description="Helical" evidence="12">
    <location>
        <begin position="12"/>
        <end position="32"/>
    </location>
</feature>
<gene>
    <name evidence="13" type="ORF">J512_0925</name>
</gene>
<dbReference type="Pfam" id="PF03739">
    <property type="entry name" value="LptF_LptG"/>
    <property type="match status" value="1"/>
</dbReference>
<evidence type="ECO:0000313" key="13">
    <source>
        <dbReference type="EMBL" id="EXB06891.1"/>
    </source>
</evidence>
<evidence type="ECO:0000256" key="5">
    <source>
        <dbReference type="ARBA" id="ARBA00022448"/>
    </source>
</evidence>
<evidence type="ECO:0000256" key="1">
    <source>
        <dbReference type="ARBA" id="ARBA00002265"/>
    </source>
</evidence>
<comment type="function">
    <text evidence="1">Part of the ABC transporter complex LptBFG involved in the translocation of lipopolysaccharide (LPS) from the inner membrane to the outer membrane.</text>
</comment>
<feature type="transmembrane region" description="Helical" evidence="12">
    <location>
        <begin position="273"/>
        <end position="292"/>
    </location>
</feature>
<feature type="transmembrane region" description="Helical" evidence="12">
    <location>
        <begin position="331"/>
        <end position="348"/>
    </location>
</feature>
<evidence type="ECO:0000256" key="9">
    <source>
        <dbReference type="ARBA" id="ARBA00022989"/>
    </source>
</evidence>
<proteinExistence type="inferred from homology"/>
<dbReference type="InterPro" id="IPR005495">
    <property type="entry name" value="LptG/LptF_permease"/>
</dbReference>
<evidence type="ECO:0000256" key="3">
    <source>
        <dbReference type="ARBA" id="ARBA00007725"/>
    </source>
</evidence>